<dbReference type="Proteomes" id="UP000001357">
    <property type="component" value="Unassembled WGS sequence"/>
</dbReference>
<keyword evidence="11" id="KW-0333">Golgi apparatus</keyword>
<comment type="cofactor">
    <cofactor evidence="1">
        <name>Mn(2+)</name>
        <dbReference type="ChEBI" id="CHEBI:29035"/>
    </cofactor>
</comment>
<evidence type="ECO:0000256" key="1">
    <source>
        <dbReference type="ARBA" id="ARBA00001936"/>
    </source>
</evidence>
<dbReference type="GO" id="GO:0007165">
    <property type="term" value="P:signal transduction"/>
    <property type="evidence" value="ECO:0007669"/>
    <property type="project" value="InterPro"/>
</dbReference>
<dbReference type="SMART" id="SM00458">
    <property type="entry name" value="RICIN"/>
    <property type="match status" value="1"/>
</dbReference>
<dbReference type="GO" id="GO:0030246">
    <property type="term" value="F:carbohydrate binding"/>
    <property type="evidence" value="ECO:0007669"/>
    <property type="project" value="UniProtKB-KW"/>
</dbReference>
<evidence type="ECO:0008006" key="21">
    <source>
        <dbReference type="Google" id="ProtNLM"/>
    </source>
</evidence>
<feature type="domain" description="Ubiquitin-like protease family profile" evidence="18">
    <location>
        <begin position="1802"/>
        <end position="2169"/>
    </location>
</feature>
<feature type="region of interest" description="Disordered" evidence="16">
    <location>
        <begin position="1992"/>
        <end position="2087"/>
    </location>
</feature>
<dbReference type="PANTHER" id="PTHR11675">
    <property type="entry name" value="N-ACETYLGALACTOSAMINYLTRANSFERASE"/>
    <property type="match status" value="1"/>
</dbReference>
<feature type="compositionally biased region" description="Polar residues" evidence="16">
    <location>
        <begin position="2020"/>
        <end position="2039"/>
    </location>
</feature>
<feature type="domain" description="Rho-GAP" evidence="17">
    <location>
        <begin position="64"/>
        <end position="279"/>
    </location>
</feature>
<feature type="compositionally biased region" description="Polar residues" evidence="16">
    <location>
        <begin position="1964"/>
        <end position="1973"/>
    </location>
</feature>
<keyword evidence="8" id="KW-0378">Hydrolase</keyword>
<comment type="similarity">
    <text evidence="3">Belongs to the peptidase C48 family.</text>
</comment>
<evidence type="ECO:0000256" key="3">
    <source>
        <dbReference type="ARBA" id="ARBA00005234"/>
    </source>
</evidence>
<proteinExistence type="inferred from homology"/>
<feature type="region of interest" description="Disordered" evidence="16">
    <location>
        <begin position="721"/>
        <end position="791"/>
    </location>
</feature>
<dbReference type="InterPro" id="IPR029044">
    <property type="entry name" value="Nucleotide-diphossugar_trans"/>
</dbReference>
<dbReference type="RefSeq" id="XP_001746307.1">
    <property type="nucleotide sequence ID" value="XM_001746255.1"/>
</dbReference>
<dbReference type="SUPFAM" id="SSF50370">
    <property type="entry name" value="Ricin B-like lectins"/>
    <property type="match status" value="1"/>
</dbReference>
<dbReference type="Gene3D" id="1.10.418.20">
    <property type="match status" value="1"/>
</dbReference>
<keyword evidence="6" id="KW-0812">Transmembrane</keyword>
<evidence type="ECO:0000256" key="15">
    <source>
        <dbReference type="ARBA" id="ARBA00023211"/>
    </source>
</evidence>
<evidence type="ECO:0000256" key="16">
    <source>
        <dbReference type="SAM" id="MobiDB-lite"/>
    </source>
</evidence>
<dbReference type="GO" id="GO:0008234">
    <property type="term" value="F:cysteine-type peptidase activity"/>
    <property type="evidence" value="ECO:0007669"/>
    <property type="project" value="InterPro"/>
</dbReference>
<keyword evidence="9" id="KW-0735">Signal-anchor</keyword>
<dbReference type="eggNOG" id="KOG0779">
    <property type="taxonomic scope" value="Eukaryota"/>
</dbReference>
<keyword evidence="12" id="KW-0472">Membrane</keyword>
<dbReference type="Gene3D" id="1.10.555.10">
    <property type="entry name" value="Rho GTPase activation protein"/>
    <property type="match status" value="1"/>
</dbReference>
<dbReference type="InterPro" id="IPR000772">
    <property type="entry name" value="Ricin_B_lectin"/>
</dbReference>
<sequence>MPICASKSAVQVKTDPTQSPGDPTETARHRPGRTKSVLSVSRTRSGRFLGFGKRKNSAAQVFGQPLADLRTEGASLIPILLIRIRDYLTSTNGIKSEGIFRKSAPKNVEDAFKRLINRNGDVRFEEYEEATEYVVGALLKAFLREMPEPLIPSATRDLLVQAHQEAGINHSSPETTCQQFRQILLQLDDQPLATLTFIISFLYQVSLFSNVNRMTCKNLATVFAPNLIRRALTAKRSCCAFNGMFDSDDITDNAAQSLQRTMKSAQPIEFLIEMFEFILGPRKPEELSQENANMPRSTGAPAVPKPVNVQPAAAANELAAELQAALTGVDDEEDDSDHNHSDDESQVVAPIPAPRAAPKPAPKPARRPAPRPDAHPATSTTEAAEVTSETEAEMESPAVAVVAPSPKTPASGKSRPPNLTIVDALRSPQTPYHLERPDSASSFASSRPDSARYVSGSPAFHHEGGGADGTNLPVPGMLLSSVSPGASPMNSINERQHPVNILTLERAMSDPEDVPLTPDSVTGQPAARHSLLTASPATAPGRSLRERMHNSLSRFIFESGFTTIQSALPQLRPQLDAPAPSLVDVPALEQHTTSDTTEDQPPLPPKSELPVEATQPMPSAVPSEAPVVPAPASDVGPQPRAGSAAGDSTDSVEMDVANLPPRDSATEALLSRVKRESRRLGHIVQAFDKDFYAQHGRKPKGPEREPVAHTMRQYKALRRWYKADSQSQSEEPSATAAAASAAPHSQSEAKAPAPEPSVEAAPQAPVDSATEATTTDAPKDDTAPAPPSKPVVIETSLTLESSSADYQRVYAEWQQQQGLPAKDESKTAAQVAQEKTWLKKLLARFEQLFKEHHKRREGQNKELGQHEEHTAPEDEAALLQEKQQLQKILFKFQTEFEETHQRKPRSAADRAPLAREFARYKWNSAGNEGGTLPHEGLGTGDGVKPTVANVQDQILRRRAQRHVENARVPMLSGRERWDTNPPRDITTYDGPADAMKRNAFDEKVSNSLPSNRDVPDVRHKQCRALTYDLATLPDMSVIFVFYNEARSTLLRSIRSVIIRTPPSLLHEIILVDDASDDELPADIKAMDKIKYIRLPSRQGLIRARTAGADAATGEVLCFLDSHIEVNRDWAEPLLQRINEDPLHVVTPIIDVISDSNFRYSASPVVRGGFDWGLTFKWKSVPRSQQSSDPTAPIASPTMAGGLFAMKRTTFYELGTYDLGMDIWGAENLEMSFRIWQCGARLEIMPCSRVGHVFRKHHPYSFPGGGSGHVFLRNSLRLAEVWMDEYAEFFKSRKGSAARKIDIGDISERQKLREDLHCKPFKWYLDNVYPELRVPDPNPVGEGQVQSGGFCLDSAGKSVGHAVALYRCHGLGGNQLWTLSHNGELAHEDACVGEHTTRNADDVTMRSCPEEGDSPPNMKWELTAEGLLRNQRDGRCLSRQGVAEGGFVKLGSRATSGHVLSTVESQVLAPSGRGPLSRPQLSPRPFSQPTAKMSSRPRLGDKIIRTPDNADVGDRIYANRQRQSPSKGSRAIARGTTSRGRLRNPHHQREALGWLHPSPRKPVSPVPNRQTSSKINYECDMQPLAQLCTVDCELTLRKVEIRAQIRGGQSLVLTCSNDKSWEIHCEDISQFQIADDGSDFYVLIKLHASSKPLNMATNSPAKRKRLLYVEWKPIDKRKRIDEFKAALEKTNFIPRTTNNLPYAKLQSNFRDPEHEPARSSRDSRRRSRKPLLKLKAAAETPECIELDDDDAVSSSTSPAAAKVDAFVEPRRSSLRTRSEARRQRANVDDPQVLGTCTCGGGSFTFTQGDLNRLNEGEFLNDNIINFYLKHLNSRITAEQAQRVHMFNTFFYGRLTKRGKNTTSGYESVKRWTRKVDLLNKDFIVVPVNEFAHWYLMIVCYPHMVTDTSQVDSTAPARGKNKPVVTISEDEDEEKAKCPSEAHRLLSMMPGRPAGRKPLDEPSKTLYRTTSSTSPDKLREAFETLPISLDTSHDEEQLKGEPHQEPSQCSSPSTQSQGGDPPQQQHAKSMDENANPTSSSEDVLLPSPVKLFDRDSTALRLTERRRKGSAKSYASKSSSAKSSPAAARKLGMSERAPCILVFDSLQSSHKAAPKHISQYLQALWKDQSSGLAQSQREERNYLEMPVVQMSVPQQSNSCDCGVFVLQYVERFLEEPMGLLEYPLSDSRYEALDWFPHSRIAKKRSKISKLILDAIEMRSAELHAANAAAGADESAAVSDNEDRATDDKCTESEEPPKLVEPAVPPRSTTPEIAKTGVFWSEDNDMMDQTPDSESREPEPAPAPTDLLPDVHISPSQLQTSLHEPGPSSPTTSQARSNKDQGSDSDIEFVEEPKTEQAAHSRGKRLSNASDTQTTKKSHV</sequence>
<gene>
    <name evidence="19" type="ORF">MONBRDRAFT_25909</name>
</gene>
<dbReference type="InterPro" id="IPR038765">
    <property type="entry name" value="Papain-like_cys_pep_sf"/>
</dbReference>
<feature type="compositionally biased region" description="Basic and acidic residues" evidence="16">
    <location>
        <begin position="1764"/>
        <end position="1785"/>
    </location>
</feature>
<reference evidence="19 20" key="1">
    <citation type="journal article" date="2008" name="Nature">
        <title>The genome of the choanoflagellate Monosiga brevicollis and the origin of metazoans.</title>
        <authorList>
            <consortium name="JGI Sequencing"/>
            <person name="King N."/>
            <person name="Westbrook M.J."/>
            <person name="Young S.L."/>
            <person name="Kuo A."/>
            <person name="Abedin M."/>
            <person name="Chapman J."/>
            <person name="Fairclough S."/>
            <person name="Hellsten U."/>
            <person name="Isogai Y."/>
            <person name="Letunic I."/>
            <person name="Marr M."/>
            <person name="Pincus D."/>
            <person name="Putnam N."/>
            <person name="Rokas A."/>
            <person name="Wright K.J."/>
            <person name="Zuzow R."/>
            <person name="Dirks W."/>
            <person name="Good M."/>
            <person name="Goodstein D."/>
            <person name="Lemons D."/>
            <person name="Li W."/>
            <person name="Lyons J.B."/>
            <person name="Morris A."/>
            <person name="Nichols S."/>
            <person name="Richter D.J."/>
            <person name="Salamov A."/>
            <person name="Bork P."/>
            <person name="Lim W.A."/>
            <person name="Manning G."/>
            <person name="Miller W.T."/>
            <person name="McGinnis W."/>
            <person name="Shapiro H."/>
            <person name="Tjian R."/>
            <person name="Grigoriev I.V."/>
            <person name="Rokhsar D."/>
        </authorList>
    </citation>
    <scope>NUCLEOTIDE SEQUENCE [LARGE SCALE GENOMIC DNA]</scope>
    <source>
        <strain evidence="20">MX1 / ATCC 50154</strain>
    </source>
</reference>
<feature type="compositionally biased region" description="Pro residues" evidence="16">
    <location>
        <begin position="351"/>
        <end position="363"/>
    </location>
</feature>
<dbReference type="Pfam" id="PF26116">
    <property type="entry name" value="FAM13A"/>
    <property type="match status" value="1"/>
</dbReference>
<dbReference type="GO" id="GO:0006493">
    <property type="term" value="P:protein O-linked glycosylation"/>
    <property type="evidence" value="ECO:0000318"/>
    <property type="project" value="GO_Central"/>
</dbReference>
<dbReference type="PROSITE" id="PS50600">
    <property type="entry name" value="ULP_PROTEASE"/>
    <property type="match status" value="1"/>
</dbReference>
<feature type="region of interest" description="Disordered" evidence="16">
    <location>
        <begin position="2225"/>
        <end position="2376"/>
    </location>
</feature>
<evidence type="ECO:0000256" key="7">
    <source>
        <dbReference type="ARBA" id="ARBA00022734"/>
    </source>
</evidence>
<feature type="region of interest" description="Disordered" evidence="16">
    <location>
        <begin position="1702"/>
        <end position="1731"/>
    </location>
</feature>
<feature type="compositionally biased region" description="Basic and acidic residues" evidence="16">
    <location>
        <begin position="2237"/>
        <end position="2254"/>
    </location>
</feature>
<evidence type="ECO:0000259" key="18">
    <source>
        <dbReference type="PROSITE" id="PS50600"/>
    </source>
</evidence>
<protein>
    <recommendedName>
        <fullName evidence="21">Polypeptide N-acetylgalactosaminyltransferase</fullName>
    </recommendedName>
</protein>
<dbReference type="Pfam" id="PF00535">
    <property type="entry name" value="Glycos_transf_2"/>
    <property type="match status" value="1"/>
</dbReference>
<feature type="region of interest" description="Disordered" evidence="16">
    <location>
        <begin position="591"/>
        <end position="660"/>
    </location>
</feature>
<dbReference type="InterPro" id="IPR000198">
    <property type="entry name" value="RhoGAP_dom"/>
</dbReference>
<comment type="subcellular location">
    <subcellularLocation>
        <location evidence="2">Golgi apparatus membrane</location>
        <topology evidence="2">Single-pass type II membrane protein</topology>
    </subcellularLocation>
</comment>
<dbReference type="Gene3D" id="3.40.395.10">
    <property type="entry name" value="Adenoviral Proteinase, Chain A"/>
    <property type="match status" value="1"/>
</dbReference>
<comment type="similarity">
    <text evidence="4">Belongs to the glycosyltransferase 2 family. GalNAc-T subfamily.</text>
</comment>
<dbReference type="PROSITE" id="PS50238">
    <property type="entry name" value="RHOGAP"/>
    <property type="match status" value="1"/>
</dbReference>
<keyword evidence="7" id="KW-0430">Lectin</keyword>
<dbReference type="SUPFAM" id="SSF54001">
    <property type="entry name" value="Cysteine proteinases"/>
    <property type="match status" value="1"/>
</dbReference>
<dbReference type="GO" id="GO:0000139">
    <property type="term" value="C:Golgi membrane"/>
    <property type="evidence" value="ECO:0007669"/>
    <property type="project" value="UniProtKB-SubCell"/>
</dbReference>
<keyword evidence="13" id="KW-1015">Disulfide bond</keyword>
<dbReference type="Gene3D" id="3.90.550.10">
    <property type="entry name" value="Spore Coat Polysaccharide Biosynthesis Protein SpsA, Chain A"/>
    <property type="match status" value="1"/>
</dbReference>
<dbReference type="CDD" id="cd02510">
    <property type="entry name" value="pp-GalNAc-T"/>
    <property type="match status" value="1"/>
</dbReference>
<feature type="compositionally biased region" description="Low complexity" evidence="16">
    <location>
        <begin position="439"/>
        <end position="451"/>
    </location>
</feature>
<feature type="compositionally biased region" description="Low complexity" evidence="16">
    <location>
        <begin position="616"/>
        <end position="637"/>
    </location>
</feature>
<dbReference type="eggNOG" id="KOG3738">
    <property type="taxonomic scope" value="Eukaryota"/>
</dbReference>
<dbReference type="Pfam" id="PF00620">
    <property type="entry name" value="RhoGAP"/>
    <property type="match status" value="1"/>
</dbReference>
<dbReference type="EMBL" id="CH991553">
    <property type="protein sequence ID" value="EDQ88694.1"/>
    <property type="molecule type" value="Genomic_DNA"/>
</dbReference>
<feature type="region of interest" description="Disordered" evidence="16">
    <location>
        <begin position="329"/>
        <end position="451"/>
    </location>
</feature>
<dbReference type="eggNOG" id="KOG4270">
    <property type="taxonomic scope" value="Eukaryota"/>
</dbReference>
<dbReference type="SUPFAM" id="SSF53448">
    <property type="entry name" value="Nucleotide-diphospho-sugar transferases"/>
    <property type="match status" value="1"/>
</dbReference>
<feature type="region of interest" description="Disordered" evidence="16">
    <location>
        <begin position="1747"/>
        <end position="1785"/>
    </location>
</feature>
<dbReference type="InterPro" id="IPR001173">
    <property type="entry name" value="Glyco_trans_2-like"/>
</dbReference>
<evidence type="ECO:0000256" key="4">
    <source>
        <dbReference type="ARBA" id="ARBA00005680"/>
    </source>
</evidence>
<feature type="region of interest" description="Disordered" evidence="16">
    <location>
        <begin position="973"/>
        <end position="992"/>
    </location>
</feature>
<feature type="region of interest" description="Disordered" evidence="16">
    <location>
        <begin position="286"/>
        <end position="306"/>
    </location>
</feature>
<dbReference type="Pfam" id="PF02902">
    <property type="entry name" value="Peptidase_C48"/>
    <property type="match status" value="2"/>
</dbReference>
<dbReference type="Gene3D" id="2.80.10.50">
    <property type="match status" value="1"/>
</dbReference>
<dbReference type="GeneID" id="5891705"/>
<evidence type="ECO:0000256" key="5">
    <source>
        <dbReference type="ARBA" id="ARBA00022670"/>
    </source>
</evidence>
<feature type="compositionally biased region" description="Low complexity" evidence="16">
    <location>
        <begin position="2003"/>
        <end position="2015"/>
    </location>
</feature>
<dbReference type="SMART" id="SM00324">
    <property type="entry name" value="RhoGAP"/>
    <property type="match status" value="1"/>
</dbReference>
<evidence type="ECO:0000256" key="11">
    <source>
        <dbReference type="ARBA" id="ARBA00023034"/>
    </source>
</evidence>
<feature type="compositionally biased region" description="Basic and acidic residues" evidence="16">
    <location>
        <begin position="1709"/>
        <end position="1721"/>
    </location>
</feature>
<evidence type="ECO:0000256" key="8">
    <source>
        <dbReference type="ARBA" id="ARBA00022801"/>
    </source>
</evidence>
<dbReference type="GO" id="GO:0004653">
    <property type="term" value="F:polypeptide N-acetylgalactosaminyltransferase activity"/>
    <property type="evidence" value="ECO:0000318"/>
    <property type="project" value="GO_Central"/>
</dbReference>
<dbReference type="GO" id="GO:0006508">
    <property type="term" value="P:proteolysis"/>
    <property type="evidence" value="ECO:0007669"/>
    <property type="project" value="UniProtKB-KW"/>
</dbReference>
<dbReference type="CDD" id="cd00159">
    <property type="entry name" value="RhoGAP"/>
    <property type="match status" value="1"/>
</dbReference>
<dbReference type="InParanoid" id="A9V0U0"/>
<feature type="compositionally biased region" description="Low complexity" evidence="16">
    <location>
        <begin position="375"/>
        <end position="387"/>
    </location>
</feature>
<dbReference type="InterPro" id="IPR035992">
    <property type="entry name" value="Ricin_B-like_lectins"/>
</dbReference>
<accession>A9V0U0</accession>
<evidence type="ECO:0000259" key="17">
    <source>
        <dbReference type="PROSITE" id="PS50238"/>
    </source>
</evidence>
<dbReference type="Pfam" id="PF00652">
    <property type="entry name" value="Ricin_B_lectin"/>
    <property type="match status" value="1"/>
</dbReference>
<dbReference type="PROSITE" id="PS50231">
    <property type="entry name" value="RICIN_B_LECTIN"/>
    <property type="match status" value="1"/>
</dbReference>
<organism evidence="19 20">
    <name type="scientific">Monosiga brevicollis</name>
    <name type="common">Choanoflagellate</name>
    <dbReference type="NCBI Taxonomy" id="81824"/>
    <lineage>
        <taxon>Eukaryota</taxon>
        <taxon>Choanoflagellata</taxon>
        <taxon>Craspedida</taxon>
        <taxon>Salpingoecidae</taxon>
        <taxon>Monosiga</taxon>
    </lineage>
</organism>
<dbReference type="FunFam" id="3.90.550.10:FF:000053">
    <property type="entry name" value="Polypeptide N-acetylgalactosaminyltransferase"/>
    <property type="match status" value="1"/>
</dbReference>
<feature type="region of interest" description="Disordered" evidence="16">
    <location>
        <begin position="1465"/>
        <end position="1568"/>
    </location>
</feature>
<feature type="compositionally biased region" description="Basic and acidic residues" evidence="16">
    <location>
        <begin position="1932"/>
        <end position="1942"/>
    </location>
</feature>
<feature type="compositionally biased region" description="Polar residues" evidence="16">
    <location>
        <begin position="2363"/>
        <end position="2376"/>
    </location>
</feature>
<evidence type="ECO:0000256" key="2">
    <source>
        <dbReference type="ARBA" id="ARBA00004323"/>
    </source>
</evidence>
<dbReference type="InterPro" id="IPR059029">
    <property type="entry name" value="FAM13A_dom"/>
</dbReference>
<feature type="compositionally biased region" description="Basic and acidic residues" evidence="16">
    <location>
        <begin position="1992"/>
        <end position="2002"/>
    </location>
</feature>
<evidence type="ECO:0000313" key="19">
    <source>
        <dbReference type="EMBL" id="EDQ88694.1"/>
    </source>
</evidence>
<evidence type="ECO:0000256" key="6">
    <source>
        <dbReference type="ARBA" id="ARBA00022692"/>
    </source>
</evidence>
<evidence type="ECO:0000313" key="20">
    <source>
        <dbReference type="Proteomes" id="UP000001357"/>
    </source>
</evidence>
<dbReference type="GO" id="GO:0005794">
    <property type="term" value="C:Golgi apparatus"/>
    <property type="evidence" value="ECO:0000318"/>
    <property type="project" value="GO_Central"/>
</dbReference>
<feature type="compositionally biased region" description="Low complexity" evidence="16">
    <location>
        <begin position="2068"/>
        <end position="2087"/>
    </location>
</feature>
<dbReference type="InterPro" id="IPR045885">
    <property type="entry name" value="GalNAc-T"/>
</dbReference>
<evidence type="ECO:0000256" key="10">
    <source>
        <dbReference type="ARBA" id="ARBA00022989"/>
    </source>
</evidence>
<keyword evidence="15" id="KW-0464">Manganese</keyword>
<dbReference type="InterPro" id="IPR008936">
    <property type="entry name" value="Rho_GTPase_activation_prot"/>
</dbReference>
<dbReference type="InterPro" id="IPR003653">
    <property type="entry name" value="Peptidase_C48_C"/>
</dbReference>
<keyword evidence="20" id="KW-1185">Reference proteome</keyword>
<keyword evidence="10" id="KW-1133">Transmembrane helix</keyword>
<keyword evidence="14" id="KW-0325">Glycoprotein</keyword>
<dbReference type="SUPFAM" id="SSF48350">
    <property type="entry name" value="GTPase activation domain, GAP"/>
    <property type="match status" value="1"/>
</dbReference>
<evidence type="ECO:0000256" key="14">
    <source>
        <dbReference type="ARBA" id="ARBA00023180"/>
    </source>
</evidence>
<feature type="compositionally biased region" description="Polar residues" evidence="16">
    <location>
        <begin position="8"/>
        <end position="21"/>
    </location>
</feature>
<evidence type="ECO:0000256" key="12">
    <source>
        <dbReference type="ARBA" id="ARBA00023136"/>
    </source>
</evidence>
<feature type="region of interest" description="Disordered" evidence="16">
    <location>
        <begin position="1"/>
        <end position="38"/>
    </location>
</feature>
<keyword evidence="5" id="KW-0645">Protease</keyword>
<feature type="compositionally biased region" description="Basic residues" evidence="16">
    <location>
        <begin position="1722"/>
        <end position="1731"/>
    </location>
</feature>
<evidence type="ECO:0000256" key="9">
    <source>
        <dbReference type="ARBA" id="ARBA00022968"/>
    </source>
</evidence>
<dbReference type="KEGG" id="mbr:MONBRDRAFT_25909"/>
<name>A9V0U0_MONBE</name>
<feature type="compositionally biased region" description="Low complexity" evidence="16">
    <location>
        <begin position="725"/>
        <end position="776"/>
    </location>
</feature>
<evidence type="ECO:0000256" key="13">
    <source>
        <dbReference type="ARBA" id="ARBA00023157"/>
    </source>
</evidence>
<dbReference type="PANTHER" id="PTHR11675:SF119">
    <property type="entry name" value="POLYPEPTIDE N-ACETYLGALACTOSAMINYLTRANSFERASE 2"/>
    <property type="match status" value="1"/>
</dbReference>
<feature type="region of interest" description="Disordered" evidence="16">
    <location>
        <begin position="1909"/>
        <end position="1976"/>
    </location>
</feature>